<dbReference type="InterPro" id="IPR036188">
    <property type="entry name" value="FAD/NAD-bd_sf"/>
</dbReference>
<dbReference type="PRINTS" id="PR00419">
    <property type="entry name" value="ADXRDTASE"/>
</dbReference>
<dbReference type="PANTHER" id="PTHR21197">
    <property type="entry name" value="UDP-GALACTOPYRANOSE MUTASE"/>
    <property type="match status" value="1"/>
</dbReference>
<proteinExistence type="predicted"/>
<dbReference type="Gene3D" id="3.50.50.60">
    <property type="entry name" value="FAD/NAD(P)-binding domain"/>
    <property type="match status" value="1"/>
</dbReference>
<dbReference type="SUPFAM" id="SSF51971">
    <property type="entry name" value="Nucleotide-binding domain"/>
    <property type="match status" value="1"/>
</dbReference>
<dbReference type="GO" id="GO:0008767">
    <property type="term" value="F:UDP-galactopyranose mutase activity"/>
    <property type="evidence" value="ECO:0007669"/>
    <property type="project" value="TreeGrafter"/>
</dbReference>
<evidence type="ECO:0000313" key="3">
    <source>
        <dbReference type="EMBL" id="WLS44311.1"/>
    </source>
</evidence>
<protein>
    <submittedName>
        <fullName evidence="3">NAD(P)/FAD-dependent oxidoreductase</fullName>
    </submittedName>
</protein>
<organism evidence="3 4">
    <name type="scientific">Micromonospora profundi</name>
    <dbReference type="NCBI Taxonomy" id="1420889"/>
    <lineage>
        <taxon>Bacteria</taxon>
        <taxon>Bacillati</taxon>
        <taxon>Actinomycetota</taxon>
        <taxon>Actinomycetes</taxon>
        <taxon>Micromonosporales</taxon>
        <taxon>Micromonosporaceae</taxon>
        <taxon>Micromonospora</taxon>
    </lineage>
</organism>
<dbReference type="GO" id="GO:0016491">
    <property type="term" value="F:oxidoreductase activity"/>
    <property type="evidence" value="ECO:0007669"/>
    <property type="project" value="InterPro"/>
</dbReference>
<gene>
    <name evidence="3" type="ORF">Q3V37_23345</name>
</gene>
<dbReference type="NCBIfam" id="NF005545">
    <property type="entry name" value="PRK07208.1-1"/>
    <property type="match status" value="1"/>
</dbReference>
<reference evidence="3 4" key="1">
    <citation type="submission" date="2023-07" db="EMBL/GenBank/DDBJ databases">
        <title>Micromonospora profundi TRM 95458 converts glycerol to a new osmotic compound.</title>
        <authorList>
            <person name="Lu D."/>
        </authorList>
    </citation>
    <scope>NUCLEOTIDE SEQUENCE [LARGE SCALE GENOMIC DNA]</scope>
    <source>
        <strain evidence="3 4">TRM95458</strain>
    </source>
</reference>
<dbReference type="KEGG" id="mprn:Q3V37_23345"/>
<dbReference type="Pfam" id="PF01593">
    <property type="entry name" value="Amino_oxidase"/>
    <property type="match status" value="1"/>
</dbReference>
<dbReference type="EMBL" id="CP130472">
    <property type="protein sequence ID" value="WLS44311.1"/>
    <property type="molecule type" value="Genomic_DNA"/>
</dbReference>
<feature type="compositionally biased region" description="Basic and acidic residues" evidence="1">
    <location>
        <begin position="509"/>
        <end position="520"/>
    </location>
</feature>
<dbReference type="PANTHER" id="PTHR21197:SF0">
    <property type="entry name" value="UDP-GALACTOPYRANOSE MUTASE"/>
    <property type="match status" value="1"/>
</dbReference>
<evidence type="ECO:0000313" key="4">
    <source>
        <dbReference type="Proteomes" id="UP001235874"/>
    </source>
</evidence>
<feature type="compositionally biased region" description="Basic and acidic residues" evidence="1">
    <location>
        <begin position="468"/>
        <end position="484"/>
    </location>
</feature>
<evidence type="ECO:0000259" key="2">
    <source>
        <dbReference type="Pfam" id="PF01593"/>
    </source>
</evidence>
<dbReference type="Proteomes" id="UP001235874">
    <property type="component" value="Chromosome"/>
</dbReference>
<feature type="region of interest" description="Disordered" evidence="1">
    <location>
        <begin position="468"/>
        <end position="520"/>
    </location>
</feature>
<dbReference type="RefSeq" id="WP_306271625.1">
    <property type="nucleotide sequence ID" value="NZ_CP130472.1"/>
</dbReference>
<dbReference type="GO" id="GO:0005829">
    <property type="term" value="C:cytosol"/>
    <property type="evidence" value="ECO:0007669"/>
    <property type="project" value="TreeGrafter"/>
</dbReference>
<sequence>MSEQHGTVVIGAGPAGLTAAYELLRHGRPVQVFEADEVVGGISRTVERDGWRFDIGGHRFFTKVARVEAFWHEILPDEDFLTRPRMSRIFYRGALFNYPLSATNALRNLGLPEAVRCLGSYARARLRPPKDQSHFEGWVSARFGWRLYSIFFKTYTEKVWGMPADRLQADWAAQRIKNLSLATAIRNAVLPRRRRTDVTSLIEEFQYPKYGPGMMWERCAEQVRQRGGQLSTGTWVTAVHRDPVRRRAISVTVNGTGGQRTVPTDDVISSMPISELVAALRPAAPPEVLACAADLRYRDFLTVALVVPAEFSFPDNWIYVHDPAVRVGRIQNFGSWSPYLVKDGRTCLGLEYFVFEDDEMWRTPDADLVALASAELERLGLVRPGVVEAGHVVRMPKAYPVYDERYQHNVDVIRSWLAEAVPNVHPVGRNGMHRYNNQDHSMLTAMLTAENIATGSTHDVWSVNVEQDYHEQSSGDGDGRRGTGRDAPVLPSRIITAPITAPAGVRATGDGERTPELPLA</sequence>
<dbReference type="NCBIfam" id="NF005548">
    <property type="entry name" value="PRK07208.1-4"/>
    <property type="match status" value="1"/>
</dbReference>
<dbReference type="InterPro" id="IPR002937">
    <property type="entry name" value="Amino_oxidase"/>
</dbReference>
<keyword evidence="4" id="KW-1185">Reference proteome</keyword>
<dbReference type="NCBIfam" id="NF005547">
    <property type="entry name" value="PRK07208.1-3"/>
    <property type="match status" value="1"/>
</dbReference>
<dbReference type="GO" id="GO:0050660">
    <property type="term" value="F:flavin adenine dinucleotide binding"/>
    <property type="evidence" value="ECO:0007669"/>
    <property type="project" value="TreeGrafter"/>
</dbReference>
<feature type="domain" description="Amine oxidase" evidence="2">
    <location>
        <begin position="15"/>
        <end position="379"/>
    </location>
</feature>
<dbReference type="AlphaFoldDB" id="A0AAJ6L365"/>
<name>A0AAJ6L365_9ACTN</name>
<accession>A0AAJ6L365</accession>
<evidence type="ECO:0000256" key="1">
    <source>
        <dbReference type="SAM" id="MobiDB-lite"/>
    </source>
</evidence>